<dbReference type="AlphaFoldDB" id="A0A420EE34"/>
<proteinExistence type="predicted"/>
<gene>
    <name evidence="1" type="ORF">D6851_14140</name>
</gene>
<accession>A0A420EE34</accession>
<dbReference type="Proteomes" id="UP000284395">
    <property type="component" value="Unassembled WGS sequence"/>
</dbReference>
<sequence length="219" mass="24449">MLAAFLIATPLQAAKETGTAFDGQASPQNAQAQFWHFSNCVARTDEERVLTLLTHVEWTDKEQREAKQLALTKGQRCFGPLFQKTALSFKADLFHGALASYVLTHKYNHGNMPDFSALPYQFDDAYISRFTDRRAKLRALQMHVSECTFRNAPQETLGFLATQPVSESESEQLKALLPILSTCLQLAKDQKVTLSKTTLRSYLAQAVYAVELAQEKGAA</sequence>
<comment type="caution">
    <text evidence="1">The sequence shown here is derived from an EMBL/GenBank/DDBJ whole genome shotgun (WGS) entry which is preliminary data.</text>
</comment>
<protein>
    <submittedName>
        <fullName evidence="1">Uncharacterized protein</fullName>
    </submittedName>
</protein>
<dbReference type="EMBL" id="RAPF01000008">
    <property type="protein sequence ID" value="RKF18933.1"/>
    <property type="molecule type" value="Genomic_DNA"/>
</dbReference>
<reference evidence="1 2" key="1">
    <citation type="submission" date="2018-09" db="EMBL/GenBank/DDBJ databases">
        <title>Altererythrobacter spongiae sp. nov., isolated from a marine sponge.</title>
        <authorList>
            <person name="Zhuang L."/>
            <person name="Luo L."/>
        </authorList>
    </citation>
    <scope>NUCLEOTIDE SEQUENCE [LARGE SCALE GENOMIC DNA]</scope>
    <source>
        <strain evidence="1 2">HN-Y73</strain>
    </source>
</reference>
<evidence type="ECO:0000313" key="1">
    <source>
        <dbReference type="EMBL" id="RKF18933.1"/>
    </source>
</evidence>
<organism evidence="1 2">
    <name type="scientific">Altericroceibacterium spongiae</name>
    <dbReference type="NCBI Taxonomy" id="2320269"/>
    <lineage>
        <taxon>Bacteria</taxon>
        <taxon>Pseudomonadati</taxon>
        <taxon>Pseudomonadota</taxon>
        <taxon>Alphaproteobacteria</taxon>
        <taxon>Sphingomonadales</taxon>
        <taxon>Erythrobacteraceae</taxon>
        <taxon>Altericroceibacterium</taxon>
    </lineage>
</organism>
<keyword evidence="2" id="KW-1185">Reference proteome</keyword>
<name>A0A420EE34_9SPHN</name>
<evidence type="ECO:0000313" key="2">
    <source>
        <dbReference type="Proteomes" id="UP000284395"/>
    </source>
</evidence>